<dbReference type="SUPFAM" id="SSF46689">
    <property type="entry name" value="Homeodomain-like"/>
    <property type="match status" value="2"/>
</dbReference>
<reference evidence="5 6" key="1">
    <citation type="submission" date="2020-07" db="EMBL/GenBank/DDBJ databases">
        <title>Sequencing the genomes of 1000 actinobacteria strains.</title>
        <authorList>
            <person name="Klenk H.-P."/>
        </authorList>
    </citation>
    <scope>NUCLEOTIDE SEQUENCE [LARGE SCALE GENOMIC DNA]</scope>
    <source>
        <strain evidence="5 6">DSM 102047</strain>
    </source>
</reference>
<dbReference type="PANTHER" id="PTHR43130:SF3">
    <property type="entry name" value="HTH-TYPE TRANSCRIPTIONAL REGULATOR RV1931C"/>
    <property type="match status" value="1"/>
</dbReference>
<dbReference type="GO" id="GO:0043565">
    <property type="term" value="F:sequence-specific DNA binding"/>
    <property type="evidence" value="ECO:0007669"/>
    <property type="project" value="InterPro"/>
</dbReference>
<dbReference type="GO" id="GO:0003700">
    <property type="term" value="F:DNA-binding transcription factor activity"/>
    <property type="evidence" value="ECO:0007669"/>
    <property type="project" value="InterPro"/>
</dbReference>
<keyword evidence="1" id="KW-0805">Transcription regulation</keyword>
<keyword evidence="3" id="KW-0804">Transcription</keyword>
<gene>
    <name evidence="5" type="ORF">FHU41_001354</name>
</gene>
<evidence type="ECO:0000259" key="4">
    <source>
        <dbReference type="PROSITE" id="PS01124"/>
    </source>
</evidence>
<dbReference type="SMART" id="SM00342">
    <property type="entry name" value="HTH_ARAC"/>
    <property type="match status" value="1"/>
</dbReference>
<sequence length="321" mass="34079">MHTVAVLALDDVIAFDLATPVEVFGRARLPDGRPAYQVIVAGPSPLVKAGPMSIAVPQGLEALATADTIIVPGLHDPEAALPAQVSAALHDAYRAGTRIASICVGALTLAATGLLDGKKATTHWRAAAALAQLHPSIDVDPAVLYVDNGQLLTSAGAAAGIDMCLHLIRLDFGSAVAMDAARAAVMPLAREGGQAQYINHRTLGSDQATLAPTLEWIERNSHRPLTLEEIAAQAKLSTRTLNRRFRDQTQLTPLQWLAQARIRQAQSLLETTRHPVERIAHQTGFGSAANFRAKFRSAVGTTPLAYRNAFSEPVPGGSRVR</sequence>
<dbReference type="Gene3D" id="1.10.10.60">
    <property type="entry name" value="Homeodomain-like"/>
    <property type="match status" value="1"/>
</dbReference>
<dbReference type="InterPro" id="IPR018060">
    <property type="entry name" value="HTH_AraC"/>
</dbReference>
<dbReference type="InterPro" id="IPR002818">
    <property type="entry name" value="DJ-1/PfpI"/>
</dbReference>
<dbReference type="InterPro" id="IPR009057">
    <property type="entry name" value="Homeodomain-like_sf"/>
</dbReference>
<organism evidence="5 6">
    <name type="scientific">Psychromicrobium silvestre</name>
    <dbReference type="NCBI Taxonomy" id="1645614"/>
    <lineage>
        <taxon>Bacteria</taxon>
        <taxon>Bacillati</taxon>
        <taxon>Actinomycetota</taxon>
        <taxon>Actinomycetes</taxon>
        <taxon>Micrococcales</taxon>
        <taxon>Micrococcaceae</taxon>
        <taxon>Psychromicrobium</taxon>
    </lineage>
</organism>
<dbReference type="InterPro" id="IPR029062">
    <property type="entry name" value="Class_I_gatase-like"/>
</dbReference>
<dbReference type="AlphaFoldDB" id="A0A7Y9S5X2"/>
<dbReference type="Pfam" id="PF01965">
    <property type="entry name" value="DJ-1_PfpI"/>
    <property type="match status" value="1"/>
</dbReference>
<evidence type="ECO:0000256" key="3">
    <source>
        <dbReference type="ARBA" id="ARBA00023163"/>
    </source>
</evidence>
<keyword evidence="6" id="KW-1185">Reference proteome</keyword>
<dbReference type="RefSeq" id="WP_179388812.1">
    <property type="nucleotide sequence ID" value="NZ_JACBYQ010000001.1"/>
</dbReference>
<evidence type="ECO:0000256" key="2">
    <source>
        <dbReference type="ARBA" id="ARBA00023125"/>
    </source>
</evidence>
<dbReference type="SUPFAM" id="SSF52317">
    <property type="entry name" value="Class I glutamine amidotransferase-like"/>
    <property type="match status" value="1"/>
</dbReference>
<comment type="caution">
    <text evidence="5">The sequence shown here is derived from an EMBL/GenBank/DDBJ whole genome shotgun (WGS) entry which is preliminary data.</text>
</comment>
<name>A0A7Y9S5X2_9MICC</name>
<dbReference type="PANTHER" id="PTHR43130">
    <property type="entry name" value="ARAC-FAMILY TRANSCRIPTIONAL REGULATOR"/>
    <property type="match status" value="1"/>
</dbReference>
<evidence type="ECO:0000256" key="1">
    <source>
        <dbReference type="ARBA" id="ARBA00023015"/>
    </source>
</evidence>
<dbReference type="InterPro" id="IPR052158">
    <property type="entry name" value="INH-QAR"/>
</dbReference>
<dbReference type="Proteomes" id="UP000521748">
    <property type="component" value="Unassembled WGS sequence"/>
</dbReference>
<accession>A0A7Y9S5X2</accession>
<evidence type="ECO:0000313" key="6">
    <source>
        <dbReference type="Proteomes" id="UP000521748"/>
    </source>
</evidence>
<protein>
    <submittedName>
        <fullName evidence="5">Transcriptional regulator GlxA family with amidase domain</fullName>
    </submittedName>
</protein>
<dbReference type="EMBL" id="JACBYQ010000001">
    <property type="protein sequence ID" value="NYE95133.1"/>
    <property type="molecule type" value="Genomic_DNA"/>
</dbReference>
<dbReference type="PROSITE" id="PS01124">
    <property type="entry name" value="HTH_ARAC_FAMILY_2"/>
    <property type="match status" value="1"/>
</dbReference>
<feature type="domain" description="HTH araC/xylS-type" evidence="4">
    <location>
        <begin position="211"/>
        <end position="309"/>
    </location>
</feature>
<evidence type="ECO:0000313" key="5">
    <source>
        <dbReference type="EMBL" id="NYE95133.1"/>
    </source>
</evidence>
<proteinExistence type="predicted"/>
<dbReference type="Pfam" id="PF12833">
    <property type="entry name" value="HTH_18"/>
    <property type="match status" value="1"/>
</dbReference>
<dbReference type="CDD" id="cd03137">
    <property type="entry name" value="GATase1_AraC_1"/>
    <property type="match status" value="1"/>
</dbReference>
<keyword evidence="2" id="KW-0238">DNA-binding</keyword>
<dbReference type="InterPro" id="IPR018062">
    <property type="entry name" value="HTH_AraC-typ_CS"/>
</dbReference>
<dbReference type="Gene3D" id="3.40.50.880">
    <property type="match status" value="1"/>
</dbReference>
<dbReference type="PROSITE" id="PS00041">
    <property type="entry name" value="HTH_ARAC_FAMILY_1"/>
    <property type="match status" value="1"/>
</dbReference>